<dbReference type="Pfam" id="PF24476">
    <property type="entry name" value="DUF7580"/>
    <property type="match status" value="1"/>
</dbReference>
<evidence type="ECO:0000259" key="3">
    <source>
        <dbReference type="Pfam" id="PF24476"/>
    </source>
</evidence>
<dbReference type="OrthoDB" id="20872at2759"/>
<feature type="region of interest" description="Disordered" evidence="1">
    <location>
        <begin position="492"/>
        <end position="528"/>
    </location>
</feature>
<evidence type="ECO:0000313" key="5">
    <source>
        <dbReference type="Proteomes" id="UP000754883"/>
    </source>
</evidence>
<evidence type="ECO:0000259" key="2">
    <source>
        <dbReference type="Pfam" id="PF01048"/>
    </source>
</evidence>
<sequence length="917" mass="102118">MPYLIESIEWRLIRELGRSFGQRKAGHRIKPLGCHGPVHPTVEHIEVELRRLFIHQDIPQSVNDVEFGACQVALRKLCLRLEDLVSEQLIARSSKVGASSYPRLRALLPFLDSVAQTFNLVHGPDTALFVLPNSVDELYDCLDIATECSRALSKLLAPPASEPIPQPPRKQKAKNKDAWKKARVRKQATFALETLFKHFKCGTAHEVLLRLTEDTDQDAALPTLRMMLSRCPDLESWLEARCESLNLTESSILPIPDMRTVLPKCLNHGAALVLYMEKYALFGAWEESKFPAVESRRESLGQLLAKGVFEPPSRDISAVLEGLTPCRFSTREKQALAVKLGFCLMDFFDAEVDSNRIYFLESSRKESPPYLAFKSRLPATPNPYNFRKGHPHPILLSFAKLLLEIYCGQAIDLDIGSDDRQIRDSWTKLLDVVETLERDRQDSQLQAISGCLLVHQDIAKALGSGNIDTKDAEKKIRRKLYKNVVCKLQQGLAESTPRKKRRRSESPHAATEYDRTKTMSPSDSPPRFMGPDFTLPQRKRHRAPDFMNSLSSDTRGGNPLLTEANVSPPTSRDDFEVAIVCALPVEYNAVSLLVDEFWDEHSGASSARGDTNRYKTGRIGRVNVVLVLLSNMGKASAASSTTSLAMSYLGLKLVLLIGICGGVPQTRAGQEMLLGDVVISNSVIQYDLGRRFPDKFAMRDAPADMLGRPDKNIRNLVAILGTDLERQGVEERTALFLKQLQQKSSNYQYPGASQDRLFKASFRHGHHSAASLDDVCLCNTTQTTCEESRGLSCKMLGCLDNDENLVTRKRIKTKQLMERAGRPDDAQAPSIFVGPFGSGDTVLKSAKDRDDIAGTYGILAYEMEAAGVWETMPCIVVKGVCDYADSHKNKAWQAFASAAASSAARALLERYIQDNVF</sequence>
<dbReference type="GO" id="GO:0003824">
    <property type="term" value="F:catalytic activity"/>
    <property type="evidence" value="ECO:0007669"/>
    <property type="project" value="InterPro"/>
</dbReference>
<comment type="caution">
    <text evidence="4">The sequence shown here is derived from an EMBL/GenBank/DDBJ whole genome shotgun (WGS) entry which is preliminary data.</text>
</comment>
<dbReference type="SUPFAM" id="SSF53167">
    <property type="entry name" value="Purine and uridine phosphorylases"/>
    <property type="match status" value="1"/>
</dbReference>
<dbReference type="InterPro" id="IPR035994">
    <property type="entry name" value="Nucleoside_phosphorylase_sf"/>
</dbReference>
<name>A0A9N9U9H4_9HYPO</name>
<dbReference type="Pfam" id="PF01048">
    <property type="entry name" value="PNP_UDP_1"/>
    <property type="match status" value="1"/>
</dbReference>
<dbReference type="EMBL" id="CABFNO020001317">
    <property type="protein sequence ID" value="CAG9980542.1"/>
    <property type="molecule type" value="Genomic_DNA"/>
</dbReference>
<feature type="domain" description="Nucleoside phosphorylase" evidence="2">
    <location>
        <begin position="577"/>
        <end position="700"/>
    </location>
</feature>
<feature type="region of interest" description="Disordered" evidence="1">
    <location>
        <begin position="548"/>
        <end position="568"/>
    </location>
</feature>
<feature type="domain" description="DUF7580" evidence="3">
    <location>
        <begin position="179"/>
        <end position="494"/>
    </location>
</feature>
<protein>
    <recommendedName>
        <fullName evidence="6">Nucleoside phosphorylase domain-containing protein</fullName>
    </recommendedName>
</protein>
<dbReference type="PANTHER" id="PTHR46082">
    <property type="entry name" value="ATP/GTP-BINDING PROTEIN-RELATED"/>
    <property type="match status" value="1"/>
</dbReference>
<dbReference type="InterPro" id="IPR000845">
    <property type="entry name" value="Nucleoside_phosphorylase_d"/>
</dbReference>
<accession>A0A9N9U9H4</accession>
<feature type="region of interest" description="Disordered" evidence="1">
    <location>
        <begin position="159"/>
        <end position="178"/>
    </location>
</feature>
<evidence type="ECO:0000313" key="4">
    <source>
        <dbReference type="EMBL" id="CAG9980542.1"/>
    </source>
</evidence>
<gene>
    <name evidence="4" type="ORF">CBYS24578_00007506</name>
</gene>
<keyword evidence="5" id="KW-1185">Reference proteome</keyword>
<reference evidence="5" key="1">
    <citation type="submission" date="2019-06" db="EMBL/GenBank/DDBJ databases">
        <authorList>
            <person name="Broberg M."/>
        </authorList>
    </citation>
    <scope>NUCLEOTIDE SEQUENCE [LARGE SCALE GENOMIC DNA]</scope>
</reference>
<evidence type="ECO:0000256" key="1">
    <source>
        <dbReference type="SAM" id="MobiDB-lite"/>
    </source>
</evidence>
<proteinExistence type="predicted"/>
<evidence type="ECO:0008006" key="6">
    <source>
        <dbReference type="Google" id="ProtNLM"/>
    </source>
</evidence>
<organism evidence="4 5">
    <name type="scientific">Clonostachys byssicola</name>
    <dbReference type="NCBI Taxonomy" id="160290"/>
    <lineage>
        <taxon>Eukaryota</taxon>
        <taxon>Fungi</taxon>
        <taxon>Dikarya</taxon>
        <taxon>Ascomycota</taxon>
        <taxon>Pezizomycotina</taxon>
        <taxon>Sordariomycetes</taxon>
        <taxon>Hypocreomycetidae</taxon>
        <taxon>Hypocreales</taxon>
        <taxon>Bionectriaceae</taxon>
        <taxon>Clonostachys</taxon>
    </lineage>
</organism>
<dbReference type="AlphaFoldDB" id="A0A9N9U9H4"/>
<dbReference type="InterPro" id="IPR056002">
    <property type="entry name" value="DUF7580"/>
</dbReference>
<dbReference type="Proteomes" id="UP000754883">
    <property type="component" value="Unassembled WGS sequence"/>
</dbReference>
<dbReference type="InterPro" id="IPR053137">
    <property type="entry name" value="NLR-like"/>
</dbReference>
<dbReference type="Gene3D" id="3.40.50.1580">
    <property type="entry name" value="Nucleoside phosphorylase domain"/>
    <property type="match status" value="1"/>
</dbReference>
<reference evidence="4 5" key="2">
    <citation type="submission" date="2021-10" db="EMBL/GenBank/DDBJ databases">
        <authorList>
            <person name="Piombo E."/>
        </authorList>
    </citation>
    <scope>NUCLEOTIDE SEQUENCE [LARGE SCALE GENOMIC DNA]</scope>
</reference>
<dbReference type="PANTHER" id="PTHR46082:SF6">
    <property type="entry name" value="AAA+ ATPASE DOMAIN-CONTAINING PROTEIN-RELATED"/>
    <property type="match status" value="1"/>
</dbReference>
<dbReference type="GO" id="GO:0009116">
    <property type="term" value="P:nucleoside metabolic process"/>
    <property type="evidence" value="ECO:0007669"/>
    <property type="project" value="InterPro"/>
</dbReference>